<dbReference type="InterPro" id="IPR048465">
    <property type="entry name" value="Maestro-like_HEAT"/>
</dbReference>
<evidence type="ECO:0008006" key="6">
    <source>
        <dbReference type="Google" id="ProtNLM"/>
    </source>
</evidence>
<keyword evidence="5" id="KW-1185">Reference proteome</keyword>
<dbReference type="SUPFAM" id="SSF48371">
    <property type="entry name" value="ARM repeat"/>
    <property type="match status" value="1"/>
</dbReference>
<dbReference type="InterPro" id="IPR011989">
    <property type="entry name" value="ARM-like"/>
</dbReference>
<dbReference type="HOGENOM" id="CLU_003168_0_1_1"/>
<dbReference type="PANTHER" id="PTHR23120">
    <property type="entry name" value="MAESTRO-RELATED HEAT DOMAIN-CONTAINING"/>
    <property type="match status" value="1"/>
</dbReference>
<dbReference type="GeneTree" id="ENSGT00940000162865"/>
<organism evidence="4 5">
    <name type="scientific">Anolis carolinensis</name>
    <name type="common">Green anole</name>
    <name type="synonym">American chameleon</name>
    <dbReference type="NCBI Taxonomy" id="28377"/>
    <lineage>
        <taxon>Eukaryota</taxon>
        <taxon>Metazoa</taxon>
        <taxon>Chordata</taxon>
        <taxon>Craniata</taxon>
        <taxon>Vertebrata</taxon>
        <taxon>Euteleostomi</taxon>
        <taxon>Lepidosauria</taxon>
        <taxon>Squamata</taxon>
        <taxon>Bifurcata</taxon>
        <taxon>Unidentata</taxon>
        <taxon>Episquamata</taxon>
        <taxon>Toxicofera</taxon>
        <taxon>Iguania</taxon>
        <taxon>Dactyloidae</taxon>
        <taxon>Anolis</taxon>
    </lineage>
</organism>
<dbReference type="Pfam" id="PF21047">
    <property type="entry name" value="HEAT_Maestro"/>
    <property type="match status" value="1"/>
</dbReference>
<feature type="domain" description="Maestro/Maestro-like HEAT-repeats" evidence="3">
    <location>
        <begin position="458"/>
        <end position="724"/>
    </location>
</feature>
<reference evidence="4" key="2">
    <citation type="submission" date="2025-08" db="UniProtKB">
        <authorList>
            <consortium name="Ensembl"/>
        </authorList>
    </citation>
    <scope>IDENTIFICATION</scope>
</reference>
<name>H9GPV2_ANOCA</name>
<evidence type="ECO:0000313" key="4">
    <source>
        <dbReference type="Ensembl" id="ENSACAP00000017622.4"/>
    </source>
</evidence>
<dbReference type="Ensembl" id="ENSACAT00000017968.4">
    <property type="protein sequence ID" value="ENSACAP00000017622.4"/>
    <property type="gene ID" value="ENSACAG00000017895.4"/>
</dbReference>
<dbReference type="Gene3D" id="1.25.10.10">
    <property type="entry name" value="Leucine-rich Repeat Variant"/>
    <property type="match status" value="2"/>
</dbReference>
<evidence type="ECO:0000313" key="5">
    <source>
        <dbReference type="Proteomes" id="UP000001646"/>
    </source>
</evidence>
<reference evidence="4" key="1">
    <citation type="submission" date="2009-12" db="EMBL/GenBank/DDBJ databases">
        <title>The Genome Sequence of Anolis carolinensis (Green Anole Lizard).</title>
        <authorList>
            <consortium name="The Genome Sequencing Platform"/>
            <person name="Di Palma F."/>
            <person name="Alfoldi J."/>
            <person name="Heiman D."/>
            <person name="Young S."/>
            <person name="Grabherr M."/>
            <person name="Johnson J."/>
            <person name="Lander E.S."/>
            <person name="Lindblad-Toh K."/>
        </authorList>
    </citation>
    <scope>NUCLEOTIDE SEQUENCE [LARGE SCALE GENOMIC DNA]</scope>
    <source>
        <strain evidence="4">JBL SC #1</strain>
    </source>
</reference>
<sequence>MDAFGDLLKSIIEENPTSELLDEMFQLIDPWFTERECSRERALQASFQVLAAFQENVHLPEGENFPQFGSLVAFLAPYTCDRSIQCRQWAAQCITCLMYIQAKSKVTYAEEEEMFSAYAELQGDVSSDLFNASTRMAKVISVYFPSDQALDFIEAILEDLVSGNQMCAMAAGHWLLTILQDCGDGMEAQISAILDVFYSRLPTIKQDDLRGVLVDAVSVVAHFHLDTVFNSLLCRRLPMDSETGELWRSLGQDPVLALLILHKLAVCITQPSNFQAASHSGSEESEEVAEEEPLKATCAIYEVLSVLEDEDVLQELFTDLLYALLWQVSKTLGQRMPFCGGRRRLFRREQQVSEGNPCRLSVASLKALILKVTSDPSLAEIGEVNVWALLRDPETHQKGVCVLTSRLFQNGLLTPKAIQNVLPWMNSESEKLRLTGIAFFTEVIQDPMLREREQLRSILTTLLQRAGDQHPGIRRMALKGLGNIVLVAPDKVKKQKKTIVAILLGALYDAKVVLESLEMLALVLPRLKQKEVSFLFKDITLKTTTYMSDDNTDLRKAALHLFGVLAEWTKLRYKRFFTEQVRKSLVPLLIHQRDPSPKVSEACRATFLKCVQFLAKRKLRGYIEELYRVTNLNLPNLQGHICVQVINAHPELRGELLRRTAGYFQSSWEELQTRALELTGVMLESMQVTDLDQATWEFLLKSLETFQKSSNQDLQEVAADLVTYISKKWGELPERKETLSRESINNQEIDPYCVTQPDTTLEGLSTQSLHK</sequence>
<keyword evidence="1" id="KW-0677">Repeat</keyword>
<evidence type="ECO:0000259" key="2">
    <source>
        <dbReference type="Pfam" id="PF21047"/>
    </source>
</evidence>
<evidence type="ECO:0000256" key="1">
    <source>
        <dbReference type="ARBA" id="ARBA00022737"/>
    </source>
</evidence>
<dbReference type="InParanoid" id="H9GPV2"/>
<dbReference type="AlphaFoldDB" id="H9GPV2"/>
<dbReference type="Bgee" id="ENSACAG00000017895">
    <property type="expression patterns" value="Expressed in ovary and 2 other cell types or tissues"/>
</dbReference>
<protein>
    <recommendedName>
        <fullName evidence="6">Condensin complex subunit 1 C-terminal domain-containing protein</fullName>
    </recommendedName>
</protein>
<dbReference type="PANTHER" id="PTHR23120:SF22">
    <property type="entry name" value="MAESTRO HEAT-LIKE REPEAT-CONTAINING PROTEIN FAMILY MEMBER 2B"/>
    <property type="match status" value="1"/>
</dbReference>
<dbReference type="InterPro" id="IPR055406">
    <property type="entry name" value="HEAT_Maestro"/>
</dbReference>
<feature type="domain" description="Maestro-like HEAT-repeats" evidence="2">
    <location>
        <begin position="38"/>
        <end position="261"/>
    </location>
</feature>
<dbReference type="InterPro" id="IPR045206">
    <property type="entry name" value="Maestro_heat-like_prot"/>
</dbReference>
<dbReference type="Proteomes" id="UP000001646">
    <property type="component" value="Unplaced"/>
</dbReference>
<dbReference type="eggNOG" id="KOG2032">
    <property type="taxonomic scope" value="Eukaryota"/>
</dbReference>
<accession>H9GPV2</accession>
<dbReference type="GO" id="GO:0005737">
    <property type="term" value="C:cytoplasm"/>
    <property type="evidence" value="ECO:0000318"/>
    <property type="project" value="GO_Central"/>
</dbReference>
<dbReference type="Pfam" id="PF23227">
    <property type="entry name" value="HEAT_MROH2B_C"/>
    <property type="match status" value="1"/>
</dbReference>
<dbReference type="InterPro" id="IPR016024">
    <property type="entry name" value="ARM-type_fold"/>
</dbReference>
<proteinExistence type="predicted"/>
<reference evidence="4" key="3">
    <citation type="submission" date="2025-09" db="UniProtKB">
        <authorList>
            <consortium name="Ensembl"/>
        </authorList>
    </citation>
    <scope>IDENTIFICATION</scope>
</reference>
<evidence type="ECO:0000259" key="3">
    <source>
        <dbReference type="Pfam" id="PF23227"/>
    </source>
</evidence>